<comment type="similarity">
    <text evidence="1">Belongs to the RINT1 family.</text>
</comment>
<name>A0A7M7PZM8_NASVI</name>
<dbReference type="GO" id="GO:0070939">
    <property type="term" value="C:Dsl1/NZR complex"/>
    <property type="evidence" value="ECO:0007669"/>
    <property type="project" value="InterPro"/>
</dbReference>
<dbReference type="EnsemblMetazoa" id="XM_031923271">
    <property type="protein sequence ID" value="XP_031779131"/>
    <property type="gene ID" value="LOC100117190"/>
</dbReference>
<dbReference type="GO" id="GO:0060628">
    <property type="term" value="P:regulation of ER to Golgi vesicle-mediated transport"/>
    <property type="evidence" value="ECO:0007669"/>
    <property type="project" value="TreeGrafter"/>
</dbReference>
<dbReference type="PANTHER" id="PTHR13520:SF0">
    <property type="entry name" value="RAD50-INTERACTING PROTEIN 1"/>
    <property type="match status" value="1"/>
</dbReference>
<dbReference type="InterPro" id="IPR007528">
    <property type="entry name" value="RINT1_Tip20"/>
</dbReference>
<dbReference type="KEGG" id="nvi:100117190"/>
<dbReference type="PANTHER" id="PTHR13520">
    <property type="entry name" value="RAD50-INTERACTING PROTEIN 1 RINT-1"/>
    <property type="match status" value="1"/>
</dbReference>
<dbReference type="InterPro" id="IPR042044">
    <property type="entry name" value="EXOC6PINT-1/Sec15/Tip20_C_dom2"/>
</dbReference>
<dbReference type="OrthoDB" id="2189254at2759"/>
<dbReference type="Pfam" id="PF04437">
    <property type="entry name" value="RINT1_TIP1"/>
    <property type="match status" value="1"/>
</dbReference>
<protein>
    <recommendedName>
        <fullName evidence="4">RAD50-interacting protein 1</fullName>
    </recommendedName>
</protein>
<accession>A0A7M7PZM8</accession>
<evidence type="ECO:0008006" key="4">
    <source>
        <dbReference type="Google" id="ProtNLM"/>
    </source>
</evidence>
<dbReference type="InParanoid" id="A0A7M7PZM8"/>
<evidence type="ECO:0000313" key="2">
    <source>
        <dbReference type="EnsemblMetazoa" id="XP_031779131"/>
    </source>
</evidence>
<keyword evidence="3" id="KW-1185">Reference proteome</keyword>
<proteinExistence type="inferred from homology"/>
<dbReference type="AlphaFoldDB" id="A0A7M7PZM8"/>
<dbReference type="FunFam" id="1.20.58.670:FF:000003">
    <property type="entry name" value="RAD50-interacting protein 1"/>
    <property type="match status" value="1"/>
</dbReference>
<dbReference type="GeneID" id="100117190"/>
<dbReference type="Gene3D" id="1.20.58.670">
    <property type="entry name" value="Dsl1p vesicle tethering complex, Tip20p subunit, domain D"/>
    <property type="match status" value="1"/>
</dbReference>
<dbReference type="CTD" id="60561"/>
<dbReference type="SMR" id="A0A7M7PZM8"/>
<dbReference type="RefSeq" id="XP_031779131.1">
    <property type="nucleotide sequence ID" value="XM_031923271.2"/>
</dbReference>
<evidence type="ECO:0000256" key="1">
    <source>
        <dbReference type="ARBA" id="ARBA00061158"/>
    </source>
</evidence>
<dbReference type="GO" id="GO:0006890">
    <property type="term" value="P:retrograde vesicle-mediated transport, Golgi to endoplasmic reticulum"/>
    <property type="evidence" value="ECO:0007669"/>
    <property type="project" value="InterPro"/>
</dbReference>
<dbReference type="PROSITE" id="PS51386">
    <property type="entry name" value="RINT1_TIP20"/>
    <property type="match status" value="1"/>
</dbReference>
<sequence>MDVKVKVIKKFNNELGSALKNLKEIERIHIKLEYDKSKVEESLSLASSEAPSKIQEAVQEVTQIVKCINDMKESCQSVSLSIEERLQQENKTSELQTIIDDITYLERSSLYLQFVKFIEDLSTELEVSLLSGNDEACISSYVILKETSQNLDSSLCKNLKNYVDSTLNYWYTEIRKKLAGEYAEILKALKWPFLGNNLTTTTTPSHETIARFKIITEHLFHLQLPDSMIKQPSAGLSASFPPVCLPVTLLVLPLKQRFLYHFTGVKQTNRRDKPEWFLTQTLTWIRDHFEWVEKMVQPIAYTAGFDKINVKVQFMRALVQLAVEKLNSELAIVQFDDALFAHTVDEALGFERELRESLFYPASEPATVFVLTQAQIFVKWITMEKKYATERMDAILSSDTAWARLPSFIKDDMKVTECADAFLTLLSTISDRYNHLPQPGHRLQFLDLQLELIDDWRVRLLQLLHEDYKDPLLSLMPSILNTLYYVTIILQDWGVSVPFLKLYFFKKQFEDAEVVMHEDDFSDSFIEDSEKEITVFDEVISLLQRLENKLMTEIGDFVFMEIKAKSRPYCNEKWFAMSFDKDTIPSVTPTGCPMFQEVANRLNGLNNALALPLFERSWISLAKRLDQYLFDELVLRNQFNAGGAAQLQFDIKRNLFPLFGLYTNKSDSYFSLIGEACILLNMLIGSAMLLIEALEDEEENLNKEVLADVNIYQLSGRMALKVLKSRMDISTR</sequence>
<dbReference type="Proteomes" id="UP000002358">
    <property type="component" value="Chromosome 2"/>
</dbReference>
<dbReference type="GO" id="GO:0006888">
    <property type="term" value="P:endoplasmic reticulum to Golgi vesicle-mediated transport"/>
    <property type="evidence" value="ECO:0007669"/>
    <property type="project" value="InterPro"/>
</dbReference>
<evidence type="ECO:0000313" key="3">
    <source>
        <dbReference type="Proteomes" id="UP000002358"/>
    </source>
</evidence>
<reference evidence="2" key="1">
    <citation type="submission" date="2021-01" db="UniProtKB">
        <authorList>
            <consortium name="EnsemblMetazoa"/>
        </authorList>
    </citation>
    <scope>IDENTIFICATION</scope>
</reference>
<organism evidence="2 3">
    <name type="scientific">Nasonia vitripennis</name>
    <name type="common">Parasitic wasp</name>
    <dbReference type="NCBI Taxonomy" id="7425"/>
    <lineage>
        <taxon>Eukaryota</taxon>
        <taxon>Metazoa</taxon>
        <taxon>Ecdysozoa</taxon>
        <taxon>Arthropoda</taxon>
        <taxon>Hexapoda</taxon>
        <taxon>Insecta</taxon>
        <taxon>Pterygota</taxon>
        <taxon>Neoptera</taxon>
        <taxon>Endopterygota</taxon>
        <taxon>Hymenoptera</taxon>
        <taxon>Apocrita</taxon>
        <taxon>Proctotrupomorpha</taxon>
        <taxon>Chalcidoidea</taxon>
        <taxon>Pteromalidae</taxon>
        <taxon>Pteromalinae</taxon>
        <taxon>Nasonia</taxon>
    </lineage>
</organism>
<dbReference type="FunCoup" id="A0A7M7PZM8">
    <property type="interactions" value="2566"/>
</dbReference>